<dbReference type="AlphaFoldDB" id="A0A4D6M3V8"/>
<dbReference type="EMBL" id="CP039349">
    <property type="protein sequence ID" value="QCD95248.1"/>
    <property type="molecule type" value="Genomic_DNA"/>
</dbReference>
<keyword evidence="4" id="KW-1185">Reference proteome</keyword>
<proteinExistence type="predicted"/>
<evidence type="ECO:0000256" key="1">
    <source>
        <dbReference type="SAM" id="MobiDB-lite"/>
    </source>
</evidence>
<feature type="region of interest" description="Disordered" evidence="1">
    <location>
        <begin position="49"/>
        <end position="98"/>
    </location>
</feature>
<dbReference type="EMBL" id="CP039349">
    <property type="protein sequence ID" value="QCD95249.1"/>
    <property type="molecule type" value="Genomic_DNA"/>
</dbReference>
<evidence type="ECO:0000313" key="4">
    <source>
        <dbReference type="Proteomes" id="UP000501690"/>
    </source>
</evidence>
<accession>A0A4D6M3V8</accession>
<evidence type="ECO:0000313" key="2">
    <source>
        <dbReference type="EMBL" id="QCD95248.1"/>
    </source>
</evidence>
<name>A0A4D6M3V8_VIGUN</name>
<feature type="region of interest" description="Disordered" evidence="1">
    <location>
        <begin position="160"/>
        <end position="199"/>
    </location>
</feature>
<protein>
    <submittedName>
        <fullName evidence="2">Uncharacterized protein</fullName>
    </submittedName>
</protein>
<reference evidence="2 4" key="1">
    <citation type="submission" date="2019-04" db="EMBL/GenBank/DDBJ databases">
        <title>An improved genome assembly and genetic linkage map for asparagus bean, Vigna unguiculata ssp. sesquipedialis.</title>
        <authorList>
            <person name="Xia Q."/>
            <person name="Zhang R."/>
            <person name="Dong Y."/>
        </authorList>
    </citation>
    <scope>NUCLEOTIDE SEQUENCE [LARGE SCALE GENOMIC DNA]</scope>
    <source>
        <tissue evidence="2">Leaf</tissue>
    </source>
</reference>
<feature type="compositionally biased region" description="Basic and acidic residues" evidence="1">
    <location>
        <begin position="85"/>
        <end position="98"/>
    </location>
</feature>
<gene>
    <name evidence="2" type="ORF">DEO72_LG5g3341</name>
    <name evidence="3" type="ORF">DEO72_LG5g3342</name>
</gene>
<evidence type="ECO:0000313" key="3">
    <source>
        <dbReference type="EMBL" id="QCD95249.1"/>
    </source>
</evidence>
<sequence length="222" mass="24807">MAKLLDHHSLADHEDLAHLLPSTKLMIIARRTATYITNMQQNGLAQHLAQAEGSRSGETCSLRRASPSPRRERQKQGHGQHGISLKRDPSRLGELPARSKVERAARATFRAKNLGELPVSSRLGEIDSLGRDLQVSSLFFTPRQHLKYWNPNFPYLEKGSHRPRHWAPKHSSSGDGSGTGGTVAQKEEQSHQPTLNSGIRRREAKTVCFRVTYVVQEVGLEL</sequence>
<organism evidence="2 4">
    <name type="scientific">Vigna unguiculata</name>
    <name type="common">Cowpea</name>
    <dbReference type="NCBI Taxonomy" id="3917"/>
    <lineage>
        <taxon>Eukaryota</taxon>
        <taxon>Viridiplantae</taxon>
        <taxon>Streptophyta</taxon>
        <taxon>Embryophyta</taxon>
        <taxon>Tracheophyta</taxon>
        <taxon>Spermatophyta</taxon>
        <taxon>Magnoliopsida</taxon>
        <taxon>eudicotyledons</taxon>
        <taxon>Gunneridae</taxon>
        <taxon>Pentapetalae</taxon>
        <taxon>rosids</taxon>
        <taxon>fabids</taxon>
        <taxon>Fabales</taxon>
        <taxon>Fabaceae</taxon>
        <taxon>Papilionoideae</taxon>
        <taxon>50 kb inversion clade</taxon>
        <taxon>NPAAA clade</taxon>
        <taxon>indigoferoid/millettioid clade</taxon>
        <taxon>Phaseoleae</taxon>
        <taxon>Vigna</taxon>
    </lineage>
</organism>
<dbReference type="Proteomes" id="UP000501690">
    <property type="component" value="Linkage Group LG5"/>
</dbReference>